<accession>A0A6G9Y6X0</accession>
<feature type="domain" description="TraD/TraG TraM recognition site" evidence="7">
    <location>
        <begin position="437"/>
        <end position="554"/>
    </location>
</feature>
<keyword evidence="2" id="KW-1003">Cell membrane</keyword>
<dbReference type="InterPro" id="IPR027417">
    <property type="entry name" value="P-loop_NTPase"/>
</dbReference>
<evidence type="ECO:0000256" key="1">
    <source>
        <dbReference type="ARBA" id="ARBA00004651"/>
    </source>
</evidence>
<keyword evidence="4 6" id="KW-1133">Transmembrane helix</keyword>
<keyword evidence="9" id="KW-1185">Reference proteome</keyword>
<feature type="transmembrane region" description="Helical" evidence="6">
    <location>
        <begin position="20"/>
        <end position="39"/>
    </location>
</feature>
<dbReference type="PROSITE" id="PS51257">
    <property type="entry name" value="PROKAR_LIPOPROTEIN"/>
    <property type="match status" value="1"/>
</dbReference>
<dbReference type="RefSeq" id="WP_167471993.1">
    <property type="nucleotide sequence ID" value="NZ_CP046172.1"/>
</dbReference>
<reference evidence="8 9" key="1">
    <citation type="journal article" date="2019" name="ACS Chem. Biol.">
        <title>Identification and Mobilization of a Cryptic Antibiotic Biosynthesis Gene Locus from a Human-Pathogenic Nocardia Isolate.</title>
        <authorList>
            <person name="Herisse M."/>
            <person name="Ishida K."/>
            <person name="Porter J.L."/>
            <person name="Howden B."/>
            <person name="Hertweck C."/>
            <person name="Stinear T.P."/>
            <person name="Pidot S.J."/>
        </authorList>
    </citation>
    <scope>NUCLEOTIDE SEQUENCE [LARGE SCALE GENOMIC DNA]</scope>
    <source>
        <strain evidence="8 9">AUSMDU00012717</strain>
    </source>
</reference>
<dbReference type="Proteomes" id="UP000503540">
    <property type="component" value="Chromosome"/>
</dbReference>
<evidence type="ECO:0000313" key="9">
    <source>
        <dbReference type="Proteomes" id="UP000503540"/>
    </source>
</evidence>
<evidence type="ECO:0000256" key="6">
    <source>
        <dbReference type="SAM" id="Phobius"/>
    </source>
</evidence>
<evidence type="ECO:0000256" key="3">
    <source>
        <dbReference type="ARBA" id="ARBA00022692"/>
    </source>
</evidence>
<proteinExistence type="predicted"/>
<evidence type="ECO:0000259" key="7">
    <source>
        <dbReference type="Pfam" id="PF12696"/>
    </source>
</evidence>
<dbReference type="SUPFAM" id="SSF52540">
    <property type="entry name" value="P-loop containing nucleoside triphosphate hydrolases"/>
    <property type="match status" value="1"/>
</dbReference>
<organism evidence="8 9">
    <name type="scientific">Nocardia arthritidis</name>
    <dbReference type="NCBI Taxonomy" id="228602"/>
    <lineage>
        <taxon>Bacteria</taxon>
        <taxon>Bacillati</taxon>
        <taxon>Actinomycetota</taxon>
        <taxon>Actinomycetes</taxon>
        <taxon>Mycobacteriales</taxon>
        <taxon>Nocardiaceae</taxon>
        <taxon>Nocardia</taxon>
    </lineage>
</organism>
<keyword evidence="5 6" id="KW-0472">Membrane</keyword>
<evidence type="ECO:0000313" key="8">
    <source>
        <dbReference type="EMBL" id="QIS08803.1"/>
    </source>
</evidence>
<keyword evidence="3 6" id="KW-0812">Transmembrane</keyword>
<sequence>MKVTRETRRPNKSAIGPDTALIILGCAVIVSCLAIWAAVTTGRFLAGMPVVADPAAALIRLAKGTYEWPWQSSVLLAAALSIPTAVIAIAWRRISRRSRIDYAARTMQPISTLSGVTERDVTEIARRLMPEAVEIADRFVGVPLGLTVSGGQRVYLSWEMPATFVSGTRTGKTMAWAVPSALCAPGALLSTSNKPDLYIHTRYGRERRGRVWLCDLQGVTGTRRAEFWWNPLRHIETLADARKLASFFSTASKEPGARVDAYFDGGACELLSMYILAAACADGDLQHAAEWLGRDQDETPVLILRLRKHHNAARRIKEMQSVTSRQRDGLFDMARRFLGSLSDQAYAQVVTPPARSKISVQGDERVGIVVTREQEPVTHNLPEFDPDAFVNSSDSLYPLSMEGPDSAAPLMTALVGQILEAALTSARRRPDGRLRVPLLAVLDEAANCCKLAELPNYYTYAGGHGLCLMTFLQVLEQGVQIWGQEGLHKMFAQSVEVYGGGCGDTDYLRRWVDLIGPHEVADTQISTGRGNTSYTRSWRSEPIFDVAELAALPKERAVIRFPGNKPVLVRKTWWTETEFAADIRRSIELYGGQQR</sequence>
<dbReference type="KEGG" id="nah:F5544_04445"/>
<dbReference type="Pfam" id="PF12696">
    <property type="entry name" value="TraG-D_C"/>
    <property type="match status" value="1"/>
</dbReference>
<dbReference type="EMBL" id="CP046172">
    <property type="protein sequence ID" value="QIS08803.1"/>
    <property type="molecule type" value="Genomic_DNA"/>
</dbReference>
<comment type="subcellular location">
    <subcellularLocation>
        <location evidence="1">Cell membrane</location>
        <topology evidence="1">Multi-pass membrane protein</topology>
    </subcellularLocation>
</comment>
<dbReference type="PANTHER" id="PTHR37937">
    <property type="entry name" value="CONJUGATIVE TRANSFER: DNA TRANSPORT"/>
    <property type="match status" value="1"/>
</dbReference>
<name>A0A6G9Y6X0_9NOCA</name>
<gene>
    <name evidence="8" type="ORF">F5544_04445</name>
</gene>
<dbReference type="AlphaFoldDB" id="A0A6G9Y6X0"/>
<dbReference type="GO" id="GO:0005886">
    <property type="term" value="C:plasma membrane"/>
    <property type="evidence" value="ECO:0007669"/>
    <property type="project" value="UniProtKB-SubCell"/>
</dbReference>
<evidence type="ECO:0000256" key="4">
    <source>
        <dbReference type="ARBA" id="ARBA00022989"/>
    </source>
</evidence>
<dbReference type="PANTHER" id="PTHR37937:SF1">
    <property type="entry name" value="CONJUGATIVE TRANSFER: DNA TRANSPORT"/>
    <property type="match status" value="1"/>
</dbReference>
<dbReference type="InterPro" id="IPR051539">
    <property type="entry name" value="T4SS-coupling_protein"/>
</dbReference>
<dbReference type="CDD" id="cd01127">
    <property type="entry name" value="TrwB_TraG_TraD_VirD4"/>
    <property type="match status" value="1"/>
</dbReference>
<evidence type="ECO:0000256" key="5">
    <source>
        <dbReference type="ARBA" id="ARBA00023136"/>
    </source>
</evidence>
<protein>
    <submittedName>
        <fullName evidence="8">TraM recognition domain-containing protein</fullName>
    </submittedName>
</protein>
<evidence type="ECO:0000256" key="2">
    <source>
        <dbReference type="ARBA" id="ARBA00022475"/>
    </source>
</evidence>
<dbReference type="InterPro" id="IPR032689">
    <property type="entry name" value="TraG-D_C"/>
</dbReference>
<dbReference type="Gene3D" id="3.40.50.300">
    <property type="entry name" value="P-loop containing nucleotide triphosphate hydrolases"/>
    <property type="match status" value="1"/>
</dbReference>